<organism evidence="1 2">
    <name type="scientific">Streptomyces actuosus</name>
    <dbReference type="NCBI Taxonomy" id="1885"/>
    <lineage>
        <taxon>Bacteria</taxon>
        <taxon>Bacillati</taxon>
        <taxon>Actinomycetota</taxon>
        <taxon>Actinomycetes</taxon>
        <taxon>Kitasatosporales</taxon>
        <taxon>Streptomycetaceae</taxon>
        <taxon>Streptomyces</taxon>
    </lineage>
</organism>
<gene>
    <name evidence="1" type="ORF">DMT42_09870</name>
</gene>
<dbReference type="RefSeq" id="WP_110627513.1">
    <property type="nucleotide sequence ID" value="NZ_CP029788.1"/>
</dbReference>
<name>A0A2U9NZ15_STRAS</name>
<evidence type="ECO:0000313" key="1">
    <source>
        <dbReference type="EMBL" id="AWT42590.1"/>
    </source>
</evidence>
<proteinExistence type="predicted"/>
<dbReference type="AlphaFoldDB" id="A0A2U9NZ15"/>
<keyword evidence="2" id="KW-1185">Reference proteome</keyword>
<dbReference type="Proteomes" id="UP000247634">
    <property type="component" value="Chromosome"/>
</dbReference>
<accession>A0A2U9NZ15</accession>
<evidence type="ECO:0000313" key="2">
    <source>
        <dbReference type="Proteomes" id="UP000247634"/>
    </source>
</evidence>
<reference evidence="1 2" key="1">
    <citation type="submission" date="2018-06" db="EMBL/GenBank/DDBJ databases">
        <title>The complete genome sequence of a nosiheptide producer Streptomyces actuosus ATCC 25421: deducing the ability of producing a new class III lantibiotics.</title>
        <authorList>
            <person name="Liu W."/>
            <person name="Sun F."/>
            <person name="Hu Y."/>
        </authorList>
    </citation>
    <scope>NUCLEOTIDE SEQUENCE [LARGE SCALE GENOMIC DNA]</scope>
    <source>
        <strain evidence="1 2">ATCC 25421</strain>
    </source>
</reference>
<protein>
    <submittedName>
        <fullName evidence="1">Uncharacterized protein</fullName>
    </submittedName>
</protein>
<sequence length="213" mass="23149">MIDDATDAPFPRCIICPRQLLDHETGRYICLPCEQRIDRDLAAIAGPAGLYARLCLRIQPGRGGDGPAISGTPGRSTPCNEQVLSLTANGGIVSTLETWVEDWSSYGLGVHGSGGRLQYRVDQAVDTLRRNLTRAASRHPALDEFGREIGQARRQAEALVSGERRPRRVAVQCPCGTVSTVTLDVDKLECRGCQAEYGHSEALRLPLAERRAA</sequence>
<dbReference type="OrthoDB" id="4180743at2"/>
<dbReference type="KEGG" id="sact:DMT42_09870"/>
<dbReference type="EMBL" id="CP029788">
    <property type="protein sequence ID" value="AWT42590.1"/>
    <property type="molecule type" value="Genomic_DNA"/>
</dbReference>